<dbReference type="Proteomes" id="UP001500842">
    <property type="component" value="Unassembled WGS sequence"/>
</dbReference>
<accession>A0ABN2BLT2</accession>
<dbReference type="SUPFAM" id="SSF54637">
    <property type="entry name" value="Thioesterase/thiol ester dehydrase-isomerase"/>
    <property type="match status" value="1"/>
</dbReference>
<dbReference type="InterPro" id="IPR003736">
    <property type="entry name" value="PAAI_dom"/>
</dbReference>
<dbReference type="InterPro" id="IPR006683">
    <property type="entry name" value="Thioestr_dom"/>
</dbReference>
<evidence type="ECO:0000259" key="3">
    <source>
        <dbReference type="Pfam" id="PF03061"/>
    </source>
</evidence>
<keyword evidence="2" id="KW-0378">Hydrolase</keyword>
<evidence type="ECO:0000313" key="5">
    <source>
        <dbReference type="Proteomes" id="UP001500842"/>
    </source>
</evidence>
<dbReference type="Pfam" id="PF03061">
    <property type="entry name" value="4HBT"/>
    <property type="match status" value="1"/>
</dbReference>
<evidence type="ECO:0000256" key="2">
    <source>
        <dbReference type="ARBA" id="ARBA00022801"/>
    </source>
</evidence>
<dbReference type="EMBL" id="BAAAOR010000039">
    <property type="protein sequence ID" value="GAA1543088.1"/>
    <property type="molecule type" value="Genomic_DNA"/>
</dbReference>
<dbReference type="InterPro" id="IPR029069">
    <property type="entry name" value="HotDog_dom_sf"/>
</dbReference>
<comment type="similarity">
    <text evidence="1">Belongs to the thioesterase PaaI family.</text>
</comment>
<reference evidence="4 5" key="1">
    <citation type="journal article" date="2019" name="Int. J. Syst. Evol. Microbiol.">
        <title>The Global Catalogue of Microorganisms (GCM) 10K type strain sequencing project: providing services to taxonomists for standard genome sequencing and annotation.</title>
        <authorList>
            <consortium name="The Broad Institute Genomics Platform"/>
            <consortium name="The Broad Institute Genome Sequencing Center for Infectious Disease"/>
            <person name="Wu L."/>
            <person name="Ma J."/>
        </authorList>
    </citation>
    <scope>NUCLEOTIDE SEQUENCE [LARGE SCALE GENOMIC DNA]</scope>
    <source>
        <strain evidence="4 5">JCM 14942</strain>
    </source>
</reference>
<protein>
    <submittedName>
        <fullName evidence="4">Hotdog fold thioesterase</fullName>
    </submittedName>
</protein>
<feature type="domain" description="Thioesterase" evidence="3">
    <location>
        <begin position="47"/>
        <end position="124"/>
    </location>
</feature>
<dbReference type="CDD" id="cd03443">
    <property type="entry name" value="PaaI_thioesterase"/>
    <property type="match status" value="1"/>
</dbReference>
<name>A0ABN2BLT2_9ACTN</name>
<comment type="caution">
    <text evidence="4">The sequence shown here is derived from an EMBL/GenBank/DDBJ whole genome shotgun (WGS) entry which is preliminary data.</text>
</comment>
<dbReference type="PANTHER" id="PTHR43240">
    <property type="entry name" value="1,4-DIHYDROXY-2-NAPHTHOYL-COA THIOESTERASE 1"/>
    <property type="match status" value="1"/>
</dbReference>
<dbReference type="PANTHER" id="PTHR43240:SF5">
    <property type="entry name" value="1,4-DIHYDROXY-2-NAPHTHOYL-COA THIOESTERASE 1"/>
    <property type="match status" value="1"/>
</dbReference>
<sequence>MTTTDEIAEIMRAHMGALNERMGIELVEVTADRVVATMPVEGNTQPYGLLHGGASVVLAETLGSVAAAIHAGPDRFAVGTDINATHHRSATSGVVTGVATPLHRGRTMASFEIVVSDEAGRRVCTSRITCAILERDPGRK</sequence>
<proteinExistence type="inferred from homology"/>
<dbReference type="RefSeq" id="WP_141002871.1">
    <property type="nucleotide sequence ID" value="NZ_BAAAOR010000039.1"/>
</dbReference>
<gene>
    <name evidence="4" type="ORF">GCM10009788_52070</name>
</gene>
<dbReference type="NCBIfam" id="TIGR00369">
    <property type="entry name" value="unchar_dom_1"/>
    <property type="match status" value="1"/>
</dbReference>
<dbReference type="Gene3D" id="3.10.129.10">
    <property type="entry name" value="Hotdog Thioesterase"/>
    <property type="match status" value="1"/>
</dbReference>
<evidence type="ECO:0000313" key="4">
    <source>
        <dbReference type="EMBL" id="GAA1543088.1"/>
    </source>
</evidence>
<keyword evidence="5" id="KW-1185">Reference proteome</keyword>
<evidence type="ECO:0000256" key="1">
    <source>
        <dbReference type="ARBA" id="ARBA00008324"/>
    </source>
</evidence>
<organism evidence="4 5">
    <name type="scientific">Nocardioides humi</name>
    <dbReference type="NCBI Taxonomy" id="449461"/>
    <lineage>
        <taxon>Bacteria</taxon>
        <taxon>Bacillati</taxon>
        <taxon>Actinomycetota</taxon>
        <taxon>Actinomycetes</taxon>
        <taxon>Propionibacteriales</taxon>
        <taxon>Nocardioidaceae</taxon>
        <taxon>Nocardioides</taxon>
    </lineage>
</organism>